<dbReference type="InterPro" id="IPR036271">
    <property type="entry name" value="Tet_transcr_reg_TetR-rel_C_sf"/>
</dbReference>
<reference evidence="2 3" key="1">
    <citation type="submission" date="2023-12" db="EMBL/GenBank/DDBJ databases">
        <title>Blastococcus brunescens sp. nov., an actonobacterium isolated from sandstone collected in sahara desert.</title>
        <authorList>
            <person name="Gtari M."/>
            <person name="Ghodhbane F."/>
        </authorList>
    </citation>
    <scope>NUCLEOTIDE SEQUENCE [LARGE SCALE GENOMIC DNA]</scope>
    <source>
        <strain evidence="2 3">BMG 8361</strain>
    </source>
</reference>
<dbReference type="SUPFAM" id="SSF48498">
    <property type="entry name" value="Tetracyclin repressor-like, C-terminal domain"/>
    <property type="match status" value="1"/>
</dbReference>
<gene>
    <name evidence="2" type="ORF">U6N30_07240</name>
</gene>
<evidence type="ECO:0000313" key="3">
    <source>
        <dbReference type="Proteomes" id="UP001324287"/>
    </source>
</evidence>
<feature type="domain" description="BetI-type transcriptional repressor C-terminal" evidence="1">
    <location>
        <begin position="6"/>
        <end position="90"/>
    </location>
</feature>
<accession>A0ABZ1B809</accession>
<dbReference type="Proteomes" id="UP001324287">
    <property type="component" value="Chromosome"/>
</dbReference>
<sequence length="96" mass="10409">MLLLSAEAVTDAPEIGEGIREAYKAVRERIQEYVEKGMADGSISSEAGPRGAALLLHGLLRGIVLQYFVSADEAELKDVRAAIHETLASLRPRFAE</sequence>
<dbReference type="EMBL" id="CP141261">
    <property type="protein sequence ID" value="WRL66884.1"/>
    <property type="molecule type" value="Genomic_DNA"/>
</dbReference>
<proteinExistence type="predicted"/>
<dbReference type="RefSeq" id="WP_324278195.1">
    <property type="nucleotide sequence ID" value="NZ_CP141261.1"/>
</dbReference>
<protein>
    <submittedName>
        <fullName evidence="2">TetR family transcriptional regulator C-terminal domain-containing protein</fullName>
    </submittedName>
</protein>
<name>A0ABZ1B809_9ACTN</name>
<evidence type="ECO:0000259" key="1">
    <source>
        <dbReference type="Pfam" id="PF13977"/>
    </source>
</evidence>
<dbReference type="InterPro" id="IPR039538">
    <property type="entry name" value="BetI_C"/>
</dbReference>
<dbReference type="Pfam" id="PF13977">
    <property type="entry name" value="TetR_C_6"/>
    <property type="match status" value="1"/>
</dbReference>
<keyword evidence="3" id="KW-1185">Reference proteome</keyword>
<dbReference type="Gene3D" id="1.10.357.10">
    <property type="entry name" value="Tetracycline Repressor, domain 2"/>
    <property type="match status" value="1"/>
</dbReference>
<evidence type="ECO:0000313" key="2">
    <source>
        <dbReference type="EMBL" id="WRL66884.1"/>
    </source>
</evidence>
<organism evidence="2 3">
    <name type="scientific">Blastococcus brunescens</name>
    <dbReference type="NCBI Taxonomy" id="1564165"/>
    <lineage>
        <taxon>Bacteria</taxon>
        <taxon>Bacillati</taxon>
        <taxon>Actinomycetota</taxon>
        <taxon>Actinomycetes</taxon>
        <taxon>Geodermatophilales</taxon>
        <taxon>Geodermatophilaceae</taxon>
        <taxon>Blastococcus</taxon>
    </lineage>
</organism>